<dbReference type="Gene3D" id="3.40.50.12780">
    <property type="entry name" value="N-terminal domain of ligase-like"/>
    <property type="match status" value="1"/>
</dbReference>
<keyword evidence="1" id="KW-0596">Phosphopantetheine</keyword>
<dbReference type="InterPro" id="IPR036736">
    <property type="entry name" value="ACP-like_sf"/>
</dbReference>
<keyword evidence="3" id="KW-0539">Nucleus</keyword>
<dbReference type="Gene3D" id="1.10.1200.10">
    <property type="entry name" value="ACP-like"/>
    <property type="match status" value="1"/>
</dbReference>
<dbReference type="CDD" id="cd05930">
    <property type="entry name" value="A_NRPS"/>
    <property type="match status" value="1"/>
</dbReference>
<organism evidence="6 7">
    <name type="scientific">Fusarium napiforme</name>
    <dbReference type="NCBI Taxonomy" id="42672"/>
    <lineage>
        <taxon>Eukaryota</taxon>
        <taxon>Fungi</taxon>
        <taxon>Dikarya</taxon>
        <taxon>Ascomycota</taxon>
        <taxon>Pezizomycotina</taxon>
        <taxon>Sordariomycetes</taxon>
        <taxon>Hypocreomycetidae</taxon>
        <taxon>Hypocreales</taxon>
        <taxon>Nectriaceae</taxon>
        <taxon>Fusarium</taxon>
        <taxon>Fusarium fujikuroi species complex</taxon>
    </lineage>
</organism>
<dbReference type="CDD" id="cd12148">
    <property type="entry name" value="fungal_TF_MHR"/>
    <property type="match status" value="1"/>
</dbReference>
<keyword evidence="2" id="KW-0597">Phosphoprotein</keyword>
<dbReference type="Gene3D" id="3.30.300.30">
    <property type="match status" value="1"/>
</dbReference>
<dbReference type="PANTHER" id="PTHR44845">
    <property type="entry name" value="CARRIER DOMAIN-CONTAINING PROTEIN"/>
    <property type="match status" value="1"/>
</dbReference>
<feature type="compositionally biased region" description="Polar residues" evidence="4">
    <location>
        <begin position="362"/>
        <end position="371"/>
    </location>
</feature>
<keyword evidence="7" id="KW-1185">Reference proteome</keyword>
<feature type="region of interest" description="Disordered" evidence="4">
    <location>
        <begin position="362"/>
        <end position="384"/>
    </location>
</feature>
<evidence type="ECO:0000313" key="7">
    <source>
        <dbReference type="Proteomes" id="UP000574317"/>
    </source>
</evidence>
<name>A0A8H5JBB6_9HYPO</name>
<dbReference type="InterPro" id="IPR007219">
    <property type="entry name" value="XnlR_reg_dom"/>
</dbReference>
<dbReference type="InterPro" id="IPR009081">
    <property type="entry name" value="PP-bd_ACP"/>
</dbReference>
<dbReference type="SMART" id="SM00906">
    <property type="entry name" value="Fungal_trans"/>
    <property type="match status" value="1"/>
</dbReference>
<accession>A0A8H5JBB6</accession>
<dbReference type="Proteomes" id="UP000574317">
    <property type="component" value="Unassembled WGS sequence"/>
</dbReference>
<dbReference type="EMBL" id="JAAOAO010000263">
    <property type="protein sequence ID" value="KAF5552244.1"/>
    <property type="molecule type" value="Genomic_DNA"/>
</dbReference>
<reference evidence="6 7" key="1">
    <citation type="submission" date="2020-05" db="EMBL/GenBank/DDBJ databases">
        <title>Identification and distribution of gene clusters putatively required for synthesis of sphingolipid metabolism inhibitors in phylogenetically diverse species of the filamentous fungus Fusarium.</title>
        <authorList>
            <person name="Kim H.-S."/>
            <person name="Busman M."/>
            <person name="Brown D.W."/>
            <person name="Divon H."/>
            <person name="Uhlig S."/>
            <person name="Proctor R.H."/>
        </authorList>
    </citation>
    <scope>NUCLEOTIDE SEQUENCE [LARGE SCALE GENOMIC DNA]</scope>
    <source>
        <strain evidence="6 7">NRRL 25196</strain>
    </source>
</reference>
<dbReference type="Gene3D" id="3.40.50.720">
    <property type="entry name" value="NAD(P)-binding Rossmann-like Domain"/>
    <property type="match status" value="1"/>
</dbReference>
<dbReference type="InterPro" id="IPR045851">
    <property type="entry name" value="AMP-bd_C_sf"/>
</dbReference>
<dbReference type="Pfam" id="PF04082">
    <property type="entry name" value="Fungal_trans"/>
    <property type="match status" value="1"/>
</dbReference>
<dbReference type="Pfam" id="PF00501">
    <property type="entry name" value="AMP-binding"/>
    <property type="match status" value="1"/>
</dbReference>
<evidence type="ECO:0000256" key="3">
    <source>
        <dbReference type="ARBA" id="ARBA00023242"/>
    </source>
</evidence>
<gene>
    <name evidence="6" type="ORF">FNAPI_7159</name>
</gene>
<dbReference type="InterPro" id="IPR042099">
    <property type="entry name" value="ANL_N_sf"/>
</dbReference>
<dbReference type="PANTHER" id="PTHR44845:SF6">
    <property type="entry name" value="BETA-ALANINE-ACTIVATING ENZYME"/>
    <property type="match status" value="1"/>
</dbReference>
<comment type="caution">
    <text evidence="6">The sequence shown here is derived from an EMBL/GenBank/DDBJ whole genome shotgun (WGS) entry which is preliminary data.</text>
</comment>
<dbReference type="InterPro" id="IPR036291">
    <property type="entry name" value="NAD(P)-bd_dom_sf"/>
</dbReference>
<evidence type="ECO:0000313" key="6">
    <source>
        <dbReference type="EMBL" id="KAF5552244.1"/>
    </source>
</evidence>
<sequence>MQPLPCSSCVQRELGLSCTYASDRVTGGDAAHQPRVTTQDRIRHLESLVFDLMQQSSATQAQHGGGTPCSPVGSTRSPVDTAVATTPADDCGSMRSTGGGANYVVSSHWAAVLDGIAELKDHFDSEDEAAHSDVQDVESPTAEMTGLQLLYGPKPASKDEILASILSLSRPVVDRLVSRYFNSFEMSPAVLHSVEFLKEYEEFWDDPSAVSPLWLGLLFTIMCLATQFEKFRLDPGVQSPAALSMERDLQKMADTYRLRIGQCLVLGNYTKGGPYVLETLMLYIAAELFSSTDAEIDIWILTGNTVQIALHMGYHRDPKHFKGMSSFAAEMRRRVWATLVEMDLGLSAQMGLPRMIKQWQTDTREPSNLQDSDFDKATVEMPPSRPEAELTPILYRLVKARLMTTVGYIWDFAADVRPYTYIEVKRMDSKLDEARKSIPDCLRWHSFARCITDSPQNIMQKVVLETLVYRAKIVLHRKFMFGPPANAADSRRIVLESALKLLDYQHMLQEESQPFCQLYQERWRVSSLVNHDFLLATSILCYYLQNRKCEGMPVSESAPMDETILVSLRRSYDIWLQSSDSSKEARKVVKALNVVLGVSNTSGTDSGFESSMSSSVPLGYASSAVNDYQPGKSFSREGVFKLTCGAVEIPGGLGSQFPMLDGTMMPNWATFADDLLAAPMAPPSNEWQAMDDPPAGDEMQRTVLGYHLICGAVLLAGPDGELTAVEYSFRDEDYRMALDSERIAFYYLRRLVETITPEEKANTLPHYRHLVDWAAHVVPQVGCKLHGEKWDNAGTGYDIALEVNENITTDTLLGLRLQKQLYSEDHTALLLRSYLGVLEYMVQGTNKSADAAPAWSKDDIQVALDAGKAPDFQPKWQSTISHHIDQIVQTNATKVALKDGNETVLTYEQMGKRINSIAQALVDAGTTQGTVVGVFQEPSSDWICSLLAIFKAGAVYVPLDLRNSIPRLTSIVKASRPSLIITDHTTGDKVELIGAKFITQLRLSNVVDQKFKESNRAKIGSLAVILFTSGSKGEPKGLMMTHTNLLSYAEVSSKTLSKPDESLVVLQQSPFSFDFSLDQTVAALANGGCLCIVPASKRGDPDEISKIMVKESVTYTTATPSEYDLWLRYSTSTLRQCTSWKYAFSGGEAMSHKLAREFGTLNLKNLHVFNGYGPAETTILSHRIDLKYTDPDLPDPLPAGYPMPGFSVCIVDEKMRPVPLRVQGEIALGGPCIVSGYLNMPDSTRDKFLPDTFFGTSGKVYRSGDRGRLGHDGLLFCDGRLEGSNMIKLRGFRVELDEVEKAIISHSAGALSHAVVTLRGTEEGRYLAAHVFFAPEFPEHDRERIMKALRQTLPLPPYMRPSVFQILSDIPRTAHLKIDRKAIQEMPVQISASHDSGTLTVAERTLSELWRRVLPLDPGSLSPESDFFLIGGNSILLVKLQALLRQTFKTTPKLVALMGASTLGAMAVVLESCGSVGVVDWDRETALPDDLQRAVTLSAVNKITDITVLLTGSAGYLGRHLVPALVQDPRVTRIHCLVRSVNNEKLSTSSSSKVRVIESDLSKPNLGLSDSTYSRLAGETDVIIHSAANRSFWDRYEVLKPDNVDSVKELVRFAAFSSRSIPLHFLSSGAVNIYEGDGLTPPTDGSDGYVATKWASETFLRNAAGSIGLPVYAHRPAVSSTSQPKADQASIVNELFSIVKSLGVRPSFEGVTGSVDVLPTDDIANAIQDAVLSSTAGGEGYNIVQHEAHQRASVEDFEAVLRADDGLNEHPSISILDWFGKAKKAGFSYFLASQNLVMGSGEGHLVSRR</sequence>
<dbReference type="GO" id="GO:0006351">
    <property type="term" value="P:DNA-templated transcription"/>
    <property type="evidence" value="ECO:0007669"/>
    <property type="project" value="InterPro"/>
</dbReference>
<protein>
    <submittedName>
        <fullName evidence="6">Polyketide synthase</fullName>
    </submittedName>
</protein>
<dbReference type="InterPro" id="IPR013120">
    <property type="entry name" value="FAR_NAD-bd"/>
</dbReference>
<dbReference type="SUPFAM" id="SSF47336">
    <property type="entry name" value="ACP-like"/>
    <property type="match status" value="1"/>
</dbReference>
<evidence type="ECO:0000259" key="5">
    <source>
        <dbReference type="PROSITE" id="PS50075"/>
    </source>
</evidence>
<dbReference type="SUPFAM" id="SSF56801">
    <property type="entry name" value="Acetyl-CoA synthetase-like"/>
    <property type="match status" value="1"/>
</dbReference>
<dbReference type="Pfam" id="PF00550">
    <property type="entry name" value="PP-binding"/>
    <property type="match status" value="1"/>
</dbReference>
<dbReference type="GO" id="GO:0003677">
    <property type="term" value="F:DNA binding"/>
    <property type="evidence" value="ECO:0007669"/>
    <property type="project" value="InterPro"/>
</dbReference>
<feature type="region of interest" description="Disordered" evidence="4">
    <location>
        <begin position="57"/>
        <end position="96"/>
    </location>
</feature>
<feature type="domain" description="Carrier" evidence="5">
    <location>
        <begin position="1397"/>
        <end position="1474"/>
    </location>
</feature>
<evidence type="ECO:0000256" key="1">
    <source>
        <dbReference type="ARBA" id="ARBA00022450"/>
    </source>
</evidence>
<evidence type="ECO:0000256" key="2">
    <source>
        <dbReference type="ARBA" id="ARBA00022553"/>
    </source>
</evidence>
<evidence type="ECO:0000256" key="4">
    <source>
        <dbReference type="SAM" id="MobiDB-lite"/>
    </source>
</evidence>
<dbReference type="SUPFAM" id="SSF51735">
    <property type="entry name" value="NAD(P)-binding Rossmann-fold domains"/>
    <property type="match status" value="1"/>
</dbReference>
<dbReference type="Pfam" id="PF07993">
    <property type="entry name" value="NAD_binding_4"/>
    <property type="match status" value="1"/>
</dbReference>
<proteinExistence type="predicted"/>
<dbReference type="InterPro" id="IPR000873">
    <property type="entry name" value="AMP-dep_synth/lig_dom"/>
</dbReference>
<dbReference type="GO" id="GO:0008270">
    <property type="term" value="F:zinc ion binding"/>
    <property type="evidence" value="ECO:0007669"/>
    <property type="project" value="InterPro"/>
</dbReference>
<dbReference type="PROSITE" id="PS50075">
    <property type="entry name" value="CARRIER"/>
    <property type="match status" value="1"/>
</dbReference>